<feature type="chain" id="PRO_5022981885" evidence="1">
    <location>
        <begin position="21"/>
        <end position="74"/>
    </location>
</feature>
<keyword evidence="3" id="KW-1185">Reference proteome</keyword>
<proteinExistence type="predicted"/>
<dbReference type="EMBL" id="CM017694">
    <property type="protein sequence ID" value="TYH10540.1"/>
    <property type="molecule type" value="Genomic_DNA"/>
</dbReference>
<organism evidence="2 3">
    <name type="scientific">Gossypium darwinii</name>
    <name type="common">Darwin's cotton</name>
    <name type="synonym">Gossypium barbadense var. darwinii</name>
    <dbReference type="NCBI Taxonomy" id="34276"/>
    <lineage>
        <taxon>Eukaryota</taxon>
        <taxon>Viridiplantae</taxon>
        <taxon>Streptophyta</taxon>
        <taxon>Embryophyta</taxon>
        <taxon>Tracheophyta</taxon>
        <taxon>Spermatophyta</taxon>
        <taxon>Magnoliopsida</taxon>
        <taxon>eudicotyledons</taxon>
        <taxon>Gunneridae</taxon>
        <taxon>Pentapetalae</taxon>
        <taxon>rosids</taxon>
        <taxon>malvids</taxon>
        <taxon>Malvales</taxon>
        <taxon>Malvaceae</taxon>
        <taxon>Malvoideae</taxon>
        <taxon>Gossypium</taxon>
    </lineage>
</organism>
<evidence type="ECO:0000313" key="3">
    <source>
        <dbReference type="Proteomes" id="UP000323506"/>
    </source>
</evidence>
<reference evidence="2 3" key="1">
    <citation type="submission" date="2019-06" db="EMBL/GenBank/DDBJ databases">
        <title>WGS assembly of Gossypium darwinii.</title>
        <authorList>
            <person name="Chen Z.J."/>
            <person name="Sreedasyam A."/>
            <person name="Ando A."/>
            <person name="Song Q."/>
            <person name="De L."/>
            <person name="Hulse-Kemp A."/>
            <person name="Ding M."/>
            <person name="Ye W."/>
            <person name="Kirkbride R."/>
            <person name="Jenkins J."/>
            <person name="Plott C."/>
            <person name="Lovell J."/>
            <person name="Lin Y.-M."/>
            <person name="Vaughn R."/>
            <person name="Liu B."/>
            <person name="Li W."/>
            <person name="Simpson S."/>
            <person name="Scheffler B."/>
            <person name="Saski C."/>
            <person name="Grover C."/>
            <person name="Hu G."/>
            <person name="Conover J."/>
            <person name="Carlson J."/>
            <person name="Shu S."/>
            <person name="Boston L."/>
            <person name="Williams M."/>
            <person name="Peterson D."/>
            <person name="Mcgee K."/>
            <person name="Jones D."/>
            <person name="Wendel J."/>
            <person name="Stelly D."/>
            <person name="Grimwood J."/>
            <person name="Schmutz J."/>
        </authorList>
    </citation>
    <scope>NUCLEOTIDE SEQUENCE [LARGE SCALE GENOMIC DNA]</scope>
    <source>
        <strain evidence="2">1808015.09</strain>
    </source>
</reference>
<accession>A0A5D2FYM2</accession>
<name>A0A5D2FYM2_GOSDA</name>
<feature type="signal peptide" evidence="1">
    <location>
        <begin position="1"/>
        <end position="20"/>
    </location>
</feature>
<evidence type="ECO:0000313" key="2">
    <source>
        <dbReference type="EMBL" id="TYH10540.1"/>
    </source>
</evidence>
<dbReference type="Proteomes" id="UP000323506">
    <property type="component" value="Chromosome A07"/>
</dbReference>
<sequence length="74" mass="8690">MLCFVCQLLLPFFIANKSSLQPSKLFFLAVQRSLFLPPQICPFCSLKWCCHPLRTLLFWDYRFCLFATPTIVLI</sequence>
<keyword evidence="1" id="KW-0732">Signal</keyword>
<protein>
    <submittedName>
        <fullName evidence="2">Uncharacterized protein</fullName>
    </submittedName>
</protein>
<dbReference type="AlphaFoldDB" id="A0A5D2FYM2"/>
<evidence type="ECO:0000256" key="1">
    <source>
        <dbReference type="SAM" id="SignalP"/>
    </source>
</evidence>
<gene>
    <name evidence="2" type="ORF">ES288_A07G184700v1</name>
</gene>